<keyword evidence="2" id="KW-0031">Aminopeptidase</keyword>
<organism evidence="2 3">
    <name type="scientific">Burkholderia cenocepacia</name>
    <dbReference type="NCBI Taxonomy" id="95486"/>
    <lineage>
        <taxon>Bacteria</taxon>
        <taxon>Pseudomonadati</taxon>
        <taxon>Pseudomonadota</taxon>
        <taxon>Betaproteobacteria</taxon>
        <taxon>Burkholderiales</taxon>
        <taxon>Burkholderiaceae</taxon>
        <taxon>Burkholderia</taxon>
        <taxon>Burkholderia cepacia complex</taxon>
    </lineage>
</organism>
<evidence type="ECO:0000259" key="1">
    <source>
        <dbReference type="Pfam" id="PF17432"/>
    </source>
</evidence>
<reference evidence="2 3" key="1">
    <citation type="submission" date="2020-04" db="EMBL/GenBank/DDBJ databases">
        <authorList>
            <person name="Depoorter E."/>
        </authorList>
    </citation>
    <scope>NUCLEOTIDE SEQUENCE [LARGE SCALE GENOMIC DNA]</scope>
    <source>
        <strain evidence="2 3">BCC0132</strain>
    </source>
</reference>
<name>A0A6J5J591_9BURK</name>
<gene>
    <name evidence="2" type="ORF">BCO9919_02431</name>
</gene>
<dbReference type="PANTHER" id="PTHR46322">
    <property type="entry name" value="PUROMYCIN-SENSITIVE AMINOPEPTIDASE"/>
    <property type="match status" value="1"/>
</dbReference>
<feature type="domain" description="Peptidase M1 alanyl aminopeptidase C-terminal" evidence="1">
    <location>
        <begin position="5"/>
        <end position="121"/>
    </location>
</feature>
<proteinExistence type="predicted"/>
<keyword evidence="2" id="KW-0645">Protease</keyword>
<sequence length="121" mass="13350">MQAAQRGTPAQPTLAKVRKLLAHPAFNLKNPNRARSLIFSFCAANPAQFHAADGSGYAFWAEQVLALDAINPQVAARLARSLELWRRFTPALRDRMREALEQVAAGAKSRDVREIVEKALA</sequence>
<keyword evidence="2" id="KW-0378">Hydrolase</keyword>
<dbReference type="Gene3D" id="1.25.50.10">
    <property type="entry name" value="Peptidase M1, alanyl aminopeptidase, C-terminal domain"/>
    <property type="match status" value="1"/>
</dbReference>
<dbReference type="GO" id="GO:0004177">
    <property type="term" value="F:aminopeptidase activity"/>
    <property type="evidence" value="ECO:0007669"/>
    <property type="project" value="UniProtKB-KW"/>
</dbReference>
<dbReference type="EMBL" id="CABWIK020000011">
    <property type="protein sequence ID" value="CAB3966806.1"/>
    <property type="molecule type" value="Genomic_DNA"/>
</dbReference>
<dbReference type="Pfam" id="PF17432">
    <property type="entry name" value="DUF3458_C"/>
    <property type="match status" value="1"/>
</dbReference>
<dbReference type="Proteomes" id="UP000494322">
    <property type="component" value="Unassembled WGS sequence"/>
</dbReference>
<dbReference type="PANTHER" id="PTHR46322:SF1">
    <property type="entry name" value="PUROMYCIN-SENSITIVE AMINOPEPTIDASE"/>
    <property type="match status" value="1"/>
</dbReference>
<dbReference type="InterPro" id="IPR024601">
    <property type="entry name" value="Peptidase_M1_pepN_C"/>
</dbReference>
<dbReference type="InterPro" id="IPR037144">
    <property type="entry name" value="Peptidase_M1_pepN_C_sf"/>
</dbReference>
<protein>
    <submittedName>
        <fullName evidence="2">Aminopeptidase N</fullName>
    </submittedName>
</protein>
<dbReference type="AlphaFoldDB" id="A0A6J5J591"/>
<dbReference type="GO" id="GO:0008270">
    <property type="term" value="F:zinc ion binding"/>
    <property type="evidence" value="ECO:0007669"/>
    <property type="project" value="InterPro"/>
</dbReference>
<dbReference type="InterPro" id="IPR012779">
    <property type="entry name" value="Peptidase_M1_pepN"/>
</dbReference>
<evidence type="ECO:0000313" key="3">
    <source>
        <dbReference type="Proteomes" id="UP000494322"/>
    </source>
</evidence>
<accession>A0A6J5J591</accession>
<evidence type="ECO:0000313" key="2">
    <source>
        <dbReference type="EMBL" id="CAB3966806.1"/>
    </source>
</evidence>